<dbReference type="EMBL" id="BGPR01003377">
    <property type="protein sequence ID" value="GBM87369.1"/>
    <property type="molecule type" value="Genomic_DNA"/>
</dbReference>
<protein>
    <submittedName>
        <fullName evidence="1">Uncharacterized protein</fullName>
    </submittedName>
</protein>
<reference evidence="1 2" key="1">
    <citation type="journal article" date="2019" name="Sci. Rep.">
        <title>Orb-weaving spider Araneus ventricosus genome elucidates the spidroin gene catalogue.</title>
        <authorList>
            <person name="Kono N."/>
            <person name="Nakamura H."/>
            <person name="Ohtoshi R."/>
            <person name="Moran D.A.P."/>
            <person name="Shinohara A."/>
            <person name="Yoshida Y."/>
            <person name="Fujiwara M."/>
            <person name="Mori M."/>
            <person name="Tomita M."/>
            <person name="Arakawa K."/>
        </authorList>
    </citation>
    <scope>NUCLEOTIDE SEQUENCE [LARGE SCALE GENOMIC DNA]</scope>
</reference>
<gene>
    <name evidence="1" type="ORF">AVEN_137718_1</name>
</gene>
<accession>A0A4Y2JCZ8</accession>
<evidence type="ECO:0000313" key="1">
    <source>
        <dbReference type="EMBL" id="GBM87369.1"/>
    </source>
</evidence>
<proteinExistence type="predicted"/>
<keyword evidence="2" id="KW-1185">Reference proteome</keyword>
<sequence length="97" mass="10480">MPVITTPNANITKRLVTLFHQDSSLIPCTFEDAVAKWQVVGFEVEGFQARNPTPPKIGRVQGLLHVKPDVVGQTPFRRCCAGGATQLSSSSSDRGSK</sequence>
<evidence type="ECO:0000313" key="2">
    <source>
        <dbReference type="Proteomes" id="UP000499080"/>
    </source>
</evidence>
<dbReference type="Proteomes" id="UP000499080">
    <property type="component" value="Unassembled WGS sequence"/>
</dbReference>
<organism evidence="1 2">
    <name type="scientific">Araneus ventricosus</name>
    <name type="common">Orbweaver spider</name>
    <name type="synonym">Epeira ventricosa</name>
    <dbReference type="NCBI Taxonomy" id="182803"/>
    <lineage>
        <taxon>Eukaryota</taxon>
        <taxon>Metazoa</taxon>
        <taxon>Ecdysozoa</taxon>
        <taxon>Arthropoda</taxon>
        <taxon>Chelicerata</taxon>
        <taxon>Arachnida</taxon>
        <taxon>Araneae</taxon>
        <taxon>Araneomorphae</taxon>
        <taxon>Entelegynae</taxon>
        <taxon>Araneoidea</taxon>
        <taxon>Araneidae</taxon>
        <taxon>Araneus</taxon>
    </lineage>
</organism>
<comment type="caution">
    <text evidence="1">The sequence shown here is derived from an EMBL/GenBank/DDBJ whole genome shotgun (WGS) entry which is preliminary data.</text>
</comment>
<dbReference type="AlphaFoldDB" id="A0A4Y2JCZ8"/>
<name>A0A4Y2JCZ8_ARAVE</name>